<dbReference type="EMBL" id="CANUEZ050000202">
    <property type="protein sequence ID" value="CAM0512247.1"/>
    <property type="molecule type" value="Genomic_DNA"/>
</dbReference>
<name>A0ABC9HHT6_FASHE</name>
<sequence length="130" mass="14897">MAKQAGESSMDQGATSGVFSEKKTASLEPIQFDMPVLLSVTSEKPAPFHRKQTLKISYFYIIRRGQKRLVQVDLRGMKMWNDRKEKHHSAMYGVRKKTIVEAYDLKYFDSNPILSGCPLSQPTEVFQHTK</sequence>
<organism evidence="1 2">
    <name type="scientific">Fasciola hepatica</name>
    <name type="common">Liver fluke</name>
    <dbReference type="NCBI Taxonomy" id="6192"/>
    <lineage>
        <taxon>Eukaryota</taxon>
        <taxon>Metazoa</taxon>
        <taxon>Spiralia</taxon>
        <taxon>Lophotrochozoa</taxon>
        <taxon>Platyhelminthes</taxon>
        <taxon>Trematoda</taxon>
        <taxon>Digenea</taxon>
        <taxon>Plagiorchiida</taxon>
        <taxon>Echinostomata</taxon>
        <taxon>Echinostomatoidea</taxon>
        <taxon>Fasciolidae</taxon>
        <taxon>Fasciola</taxon>
    </lineage>
</organism>
<protein>
    <submittedName>
        <fullName evidence="1">Uncharacterized protein</fullName>
    </submittedName>
</protein>
<proteinExistence type="predicted"/>
<evidence type="ECO:0000313" key="1">
    <source>
        <dbReference type="EMBL" id="CAM0512247.1"/>
    </source>
</evidence>
<comment type="caution">
    <text evidence="1">The sequence shown here is derived from an EMBL/GenBank/DDBJ whole genome shotgun (WGS) entry which is preliminary data.</text>
</comment>
<keyword evidence="2" id="KW-1185">Reference proteome</keyword>
<reference evidence="1 2" key="1">
    <citation type="submission" date="2024-08" db="EMBL/GenBank/DDBJ databases">
        <authorList>
            <person name="Paterson S."/>
        </authorList>
    </citation>
    <scope>NUCLEOTIDE SEQUENCE [LARGE SCALE GENOMIC DNA]</scope>
</reference>
<evidence type="ECO:0000313" key="2">
    <source>
        <dbReference type="Proteomes" id="UP001189180"/>
    </source>
</evidence>
<gene>
    <name evidence="1" type="ORF">FHB240107_LOCUS6589</name>
</gene>
<accession>A0ABC9HHT6</accession>
<dbReference type="AlphaFoldDB" id="A0ABC9HHT6"/>
<dbReference type="Proteomes" id="UP001189180">
    <property type="component" value="Unassembled WGS sequence"/>
</dbReference>